<reference evidence="1" key="1">
    <citation type="submission" date="2014-11" db="EMBL/GenBank/DDBJ databases">
        <authorList>
            <person name="Amaro Gonzalez C."/>
        </authorList>
    </citation>
    <scope>NUCLEOTIDE SEQUENCE</scope>
</reference>
<organism evidence="1">
    <name type="scientific">Anguilla anguilla</name>
    <name type="common">European freshwater eel</name>
    <name type="synonym">Muraena anguilla</name>
    <dbReference type="NCBI Taxonomy" id="7936"/>
    <lineage>
        <taxon>Eukaryota</taxon>
        <taxon>Metazoa</taxon>
        <taxon>Chordata</taxon>
        <taxon>Craniata</taxon>
        <taxon>Vertebrata</taxon>
        <taxon>Euteleostomi</taxon>
        <taxon>Actinopterygii</taxon>
        <taxon>Neopterygii</taxon>
        <taxon>Teleostei</taxon>
        <taxon>Anguilliformes</taxon>
        <taxon>Anguillidae</taxon>
        <taxon>Anguilla</taxon>
    </lineage>
</organism>
<evidence type="ECO:0000313" key="1">
    <source>
        <dbReference type="EMBL" id="JAH63359.1"/>
    </source>
</evidence>
<accession>A0A0E9UBX3</accession>
<sequence>MIRNETGCNLQNSKTSDCKRSKTIHGDLTKWVF</sequence>
<protein>
    <submittedName>
        <fullName evidence="1">Uncharacterized protein</fullName>
    </submittedName>
</protein>
<proteinExistence type="predicted"/>
<dbReference type="AlphaFoldDB" id="A0A0E9UBX3"/>
<reference evidence="1" key="2">
    <citation type="journal article" date="2015" name="Fish Shellfish Immunol.">
        <title>Early steps in the European eel (Anguilla anguilla)-Vibrio vulnificus interaction in the gills: Role of the RtxA13 toxin.</title>
        <authorList>
            <person name="Callol A."/>
            <person name="Pajuelo D."/>
            <person name="Ebbesson L."/>
            <person name="Teles M."/>
            <person name="MacKenzie S."/>
            <person name="Amaro C."/>
        </authorList>
    </citation>
    <scope>NUCLEOTIDE SEQUENCE</scope>
</reference>
<dbReference type="EMBL" id="GBXM01045218">
    <property type="protein sequence ID" value="JAH63359.1"/>
    <property type="molecule type" value="Transcribed_RNA"/>
</dbReference>
<name>A0A0E9UBX3_ANGAN</name>